<feature type="transmembrane region" description="Helical" evidence="1">
    <location>
        <begin position="225"/>
        <end position="248"/>
    </location>
</feature>
<dbReference type="AlphaFoldDB" id="A0A1G9TPP9"/>
<protein>
    <submittedName>
        <fullName evidence="2">Uncharacterized protein</fullName>
    </submittedName>
</protein>
<dbReference type="STRING" id="996166.SAMN05192554_10327"/>
<dbReference type="Pfam" id="PF19119">
    <property type="entry name" value="DUF5803"/>
    <property type="match status" value="1"/>
</dbReference>
<dbReference type="PROSITE" id="PS51257">
    <property type="entry name" value="PROKAR_LIPOPROTEIN"/>
    <property type="match status" value="1"/>
</dbReference>
<dbReference type="Proteomes" id="UP000199370">
    <property type="component" value="Unassembled WGS sequence"/>
</dbReference>
<keyword evidence="3" id="KW-1185">Reference proteome</keyword>
<gene>
    <name evidence="2" type="ORF">SAMN05192554_10327</name>
</gene>
<reference evidence="2 3" key="1">
    <citation type="submission" date="2016-10" db="EMBL/GenBank/DDBJ databases">
        <authorList>
            <person name="de Groot N.N."/>
        </authorList>
    </citation>
    <scope>NUCLEOTIDE SEQUENCE [LARGE SCALE GENOMIC DNA]</scope>
    <source>
        <strain evidence="3">EB21,IBRC-M 10013,KCTC 4048</strain>
    </source>
</reference>
<organism evidence="2 3">
    <name type="scientific">Haloarchaeobius iranensis</name>
    <dbReference type="NCBI Taxonomy" id="996166"/>
    <lineage>
        <taxon>Archaea</taxon>
        <taxon>Methanobacteriati</taxon>
        <taxon>Methanobacteriota</taxon>
        <taxon>Stenosarchaea group</taxon>
        <taxon>Halobacteria</taxon>
        <taxon>Halobacteriales</taxon>
        <taxon>Halorubellaceae</taxon>
        <taxon>Haloarchaeobius</taxon>
    </lineage>
</organism>
<evidence type="ECO:0000256" key="1">
    <source>
        <dbReference type="SAM" id="Phobius"/>
    </source>
</evidence>
<evidence type="ECO:0000313" key="2">
    <source>
        <dbReference type="EMBL" id="SDM49085.1"/>
    </source>
</evidence>
<dbReference type="OrthoDB" id="312630at2157"/>
<keyword evidence="1" id="KW-1133">Transmembrane helix</keyword>
<keyword evidence="1" id="KW-0812">Transmembrane</keyword>
<dbReference type="EMBL" id="FNIA01000003">
    <property type="protein sequence ID" value="SDM49085.1"/>
    <property type="molecule type" value="Genomic_DNA"/>
</dbReference>
<keyword evidence="1" id="KW-0472">Membrane</keyword>
<dbReference type="InterPro" id="IPR043826">
    <property type="entry name" value="DUF5803"/>
</dbReference>
<dbReference type="RefSeq" id="WP_089731543.1">
    <property type="nucleotide sequence ID" value="NZ_FNIA01000003.1"/>
</dbReference>
<evidence type="ECO:0000313" key="3">
    <source>
        <dbReference type="Proteomes" id="UP000199370"/>
    </source>
</evidence>
<accession>A0A1G9TPP9</accession>
<proteinExistence type="predicted"/>
<name>A0A1G9TPP9_9EURY</name>
<sequence length="269" mass="30058">MNRRLLLGVGLALLLAASAGCLGLFGDGISDSQLDRNATYDWQEVPEWDTTNGTVEPVETAGTTDVFVNVTGESYHAVYHIDNRTDEEFEVWTRGISNDNPVGISALRFRHPNGTTVNGSQLRVYKTNYRTHVVLPNENGSVNGTLAFSGPAEPKHFRLWNYMEGTYEVVLPSGFRTSFFLFGQVVPSADNSYVDDDNRLHLEWTDEEDPVSGRMTIKYYLQRDYYIFTGTAVVLGLAALVGMGYYWYQIRELTGKREEMGFDSGDGSG</sequence>